<dbReference type="EMBL" id="PYDT01000003">
    <property type="protein sequence ID" value="THU65131.1"/>
    <property type="molecule type" value="Genomic_DNA"/>
</dbReference>
<proteinExistence type="predicted"/>
<reference evidence="1 2" key="1">
    <citation type="journal article" date="2019" name="Nat. Plants">
        <title>Genome sequencing of Musa balbisiana reveals subgenome evolution and function divergence in polyploid bananas.</title>
        <authorList>
            <person name="Yao X."/>
        </authorList>
    </citation>
    <scope>NUCLEOTIDE SEQUENCE [LARGE SCALE GENOMIC DNA]</scope>
    <source>
        <strain evidence="2">cv. DH-PKW</strain>
        <tissue evidence="1">Leaves</tissue>
    </source>
</reference>
<evidence type="ECO:0000313" key="2">
    <source>
        <dbReference type="Proteomes" id="UP000317650"/>
    </source>
</evidence>
<protein>
    <submittedName>
        <fullName evidence="1">Uncharacterized protein</fullName>
    </submittedName>
</protein>
<dbReference type="AlphaFoldDB" id="A0A4S8JSN5"/>
<evidence type="ECO:0000313" key="1">
    <source>
        <dbReference type="EMBL" id="THU65131.1"/>
    </source>
</evidence>
<accession>A0A4S8JSN5</accession>
<dbReference type="Proteomes" id="UP000317650">
    <property type="component" value="Chromosome 5"/>
</dbReference>
<organism evidence="1 2">
    <name type="scientific">Musa balbisiana</name>
    <name type="common">Banana</name>
    <dbReference type="NCBI Taxonomy" id="52838"/>
    <lineage>
        <taxon>Eukaryota</taxon>
        <taxon>Viridiplantae</taxon>
        <taxon>Streptophyta</taxon>
        <taxon>Embryophyta</taxon>
        <taxon>Tracheophyta</taxon>
        <taxon>Spermatophyta</taxon>
        <taxon>Magnoliopsida</taxon>
        <taxon>Liliopsida</taxon>
        <taxon>Zingiberales</taxon>
        <taxon>Musaceae</taxon>
        <taxon>Musa</taxon>
    </lineage>
</organism>
<keyword evidence="2" id="KW-1185">Reference proteome</keyword>
<sequence>MNIPKDTNIHKHYIKHPILKFVRDKANCRSGRLKQNINYNKVGNEDDFNFVSPPHCKRLRGDLLGGADGHETEFSHANADRVT</sequence>
<comment type="caution">
    <text evidence="1">The sequence shown here is derived from an EMBL/GenBank/DDBJ whole genome shotgun (WGS) entry which is preliminary data.</text>
</comment>
<gene>
    <name evidence="1" type="ORF">C4D60_Mb05t00420</name>
</gene>
<name>A0A4S8JSN5_MUSBA</name>